<protein>
    <submittedName>
        <fullName evidence="1">Uncharacterized protein</fullName>
    </submittedName>
</protein>
<name>A0A2T6B9B9_9RHOB</name>
<reference evidence="1 2" key="1">
    <citation type="submission" date="2018-04" db="EMBL/GenBank/DDBJ databases">
        <title>Genomic Encyclopedia of Archaeal and Bacterial Type Strains, Phase II (KMG-II): from individual species to whole genera.</title>
        <authorList>
            <person name="Goeker M."/>
        </authorList>
    </citation>
    <scope>NUCLEOTIDE SEQUENCE [LARGE SCALE GENOMIC DNA]</scope>
    <source>
        <strain evidence="1 2">DSM 21823</strain>
    </source>
</reference>
<organism evidence="1 2">
    <name type="scientific">Gemmobacter caeni</name>
    <dbReference type="NCBI Taxonomy" id="589035"/>
    <lineage>
        <taxon>Bacteria</taxon>
        <taxon>Pseudomonadati</taxon>
        <taxon>Pseudomonadota</taxon>
        <taxon>Alphaproteobacteria</taxon>
        <taxon>Rhodobacterales</taxon>
        <taxon>Paracoccaceae</taxon>
        <taxon>Gemmobacter</taxon>
    </lineage>
</organism>
<comment type="caution">
    <text evidence="1">The sequence shown here is derived from an EMBL/GenBank/DDBJ whole genome shotgun (WGS) entry which is preliminary data.</text>
</comment>
<proteinExistence type="predicted"/>
<dbReference type="AlphaFoldDB" id="A0A2T6B9B9"/>
<dbReference type="Proteomes" id="UP000244224">
    <property type="component" value="Unassembled WGS sequence"/>
</dbReference>
<evidence type="ECO:0000313" key="1">
    <source>
        <dbReference type="EMBL" id="PTX52646.1"/>
    </source>
</evidence>
<accession>A0A2T6B9B9</accession>
<gene>
    <name evidence="1" type="ORF">C8N34_102464</name>
</gene>
<dbReference type="RefSeq" id="WP_108128051.1">
    <property type="nucleotide sequence ID" value="NZ_QBKP01000002.1"/>
</dbReference>
<evidence type="ECO:0000313" key="2">
    <source>
        <dbReference type="Proteomes" id="UP000244224"/>
    </source>
</evidence>
<sequence>MVNGYMLFAADTPIVGLDPHPAYAPDAAPEAFGAIVWARLYHVNPDRTELEREALEDLQAARDAVEAGDLEDWSEEPDEVFPVTVSETGVLTVMDPDGQYVMAEYAPADVYGAFGMSCPEVLPDQRAEAWAVIRSQLEALAGQLRKAGAERVETEYLLEDGIAGLQDLRAYAADGAEVETDFEAGQLPPLVFRSEFGKLTLAPNEGQGSFNEHAEIVFESLAEFILDEPGRVVDRIGIRLSSDGTIGVEVESAVTSTWTPPVAETAPNEDGPCGP</sequence>
<dbReference type="EMBL" id="QBKP01000002">
    <property type="protein sequence ID" value="PTX52646.1"/>
    <property type="molecule type" value="Genomic_DNA"/>
</dbReference>
<keyword evidence="2" id="KW-1185">Reference proteome</keyword>